<accession>A0AAI8W0N8</accession>
<feature type="signal peptide" evidence="2">
    <location>
        <begin position="1"/>
        <end position="18"/>
    </location>
</feature>
<dbReference type="Gene3D" id="3.20.20.80">
    <property type="entry name" value="Glycosidases"/>
    <property type="match status" value="2"/>
</dbReference>
<proteinExistence type="predicted"/>
<evidence type="ECO:0000256" key="2">
    <source>
        <dbReference type="SAM" id="SignalP"/>
    </source>
</evidence>
<reference evidence="3" key="1">
    <citation type="submission" date="2023-10" db="EMBL/GenBank/DDBJ databases">
        <authorList>
            <person name="Hackl T."/>
        </authorList>
    </citation>
    <scope>NUCLEOTIDE SEQUENCE</scope>
</reference>
<comment type="caution">
    <text evidence="3">The sequence shown here is derived from an EMBL/GenBank/DDBJ whole genome shotgun (WGS) entry which is preliminary data.</text>
</comment>
<name>A0AAI8W0N8_9PEZI</name>
<organism evidence="3 4">
    <name type="scientific">Anthostomella pinea</name>
    <dbReference type="NCBI Taxonomy" id="933095"/>
    <lineage>
        <taxon>Eukaryota</taxon>
        <taxon>Fungi</taxon>
        <taxon>Dikarya</taxon>
        <taxon>Ascomycota</taxon>
        <taxon>Pezizomycotina</taxon>
        <taxon>Sordariomycetes</taxon>
        <taxon>Xylariomycetidae</taxon>
        <taxon>Xylariales</taxon>
        <taxon>Xylariaceae</taxon>
        <taxon>Anthostomella</taxon>
    </lineage>
</organism>
<sequence length="344" mass="36566">MPLSLLTIASILFAGTNASALTAREAAATVTINHDQRYQMMDGFGCSDAFQRAVQLSKVTEAQELYALDLLFGTTKGAGLSILRNGIGSSPDMSAGYMVSIQPTSPGGPTSAPKRAYADYLGQSVQHYQEANVTITHLGFVNEPDLTSLRVNALLRDPSSRLHQGARPDPPKGQPERRHQLLRRRGMEQPVGHAGARSVDQYLSTITAHSDTSSHGSPLNTRLRVWQTEAAALNGNWQAAWYSSGGTTSARPRSAPTRRPSSVGRSHGGFPERGWVKVSGGGGLNASVATAFLTDDTHDFNNTAVSVSGGVASASAPGRATVSIVLRHNGSDCSYWHAVKYLPV</sequence>
<keyword evidence="4" id="KW-1185">Reference proteome</keyword>
<evidence type="ECO:0000313" key="3">
    <source>
        <dbReference type="EMBL" id="CAJ2514275.1"/>
    </source>
</evidence>
<gene>
    <name evidence="3" type="ORF">KHLLAP_LOCUS14743</name>
</gene>
<evidence type="ECO:0000313" key="4">
    <source>
        <dbReference type="Proteomes" id="UP001295740"/>
    </source>
</evidence>
<protein>
    <submittedName>
        <fullName evidence="3">Uu.00g023940.m01.CDS01</fullName>
    </submittedName>
</protein>
<dbReference type="EMBL" id="CAUWAG010000020">
    <property type="protein sequence ID" value="CAJ2514275.1"/>
    <property type="molecule type" value="Genomic_DNA"/>
</dbReference>
<keyword evidence="2" id="KW-0732">Signal</keyword>
<feature type="chain" id="PRO_5042459084" evidence="2">
    <location>
        <begin position="19"/>
        <end position="344"/>
    </location>
</feature>
<evidence type="ECO:0000256" key="1">
    <source>
        <dbReference type="SAM" id="MobiDB-lite"/>
    </source>
</evidence>
<dbReference type="AlphaFoldDB" id="A0AAI8W0N8"/>
<feature type="region of interest" description="Disordered" evidence="1">
    <location>
        <begin position="157"/>
        <end position="177"/>
    </location>
</feature>
<dbReference type="Proteomes" id="UP001295740">
    <property type="component" value="Unassembled WGS sequence"/>
</dbReference>
<dbReference type="SUPFAM" id="SSF51445">
    <property type="entry name" value="(Trans)glycosidases"/>
    <property type="match status" value="1"/>
</dbReference>
<dbReference type="InterPro" id="IPR017853">
    <property type="entry name" value="GH"/>
</dbReference>
<feature type="compositionally biased region" description="Low complexity" evidence="1">
    <location>
        <begin position="247"/>
        <end position="262"/>
    </location>
</feature>
<feature type="region of interest" description="Disordered" evidence="1">
    <location>
        <begin position="244"/>
        <end position="272"/>
    </location>
</feature>